<dbReference type="InterPro" id="IPR050943">
    <property type="entry name" value="Glycosyltr_29_Sialyltrsf"/>
</dbReference>
<keyword evidence="5" id="KW-0812">Transmembrane</keyword>
<dbReference type="AlphaFoldDB" id="K8F2R0"/>
<sequence>MTTMRGRLFSPKQHQHQPRGRRKAALLGGLSRDTLITLGLFLFSLILFALPNVLLRTTEDDLSFRSRNENENVLSEQQKQQKSLAPQHERDSEGRTRPTTTTTPRRASSSSGSGKKSSSSSSGSSGSSSSSSNNSEQRASDGGIYRRMYNLTEPDVDETIKGTILDVKVTLDALPRIDIDPKILPTGLHKRDAFITQSNAKKFRFETLPKRYLAIDFDAIKLRFKDVDSKLSDSSCALVGSSGNVVGRNFASAIESHDSVVRLNQARADSPLKGNGDKHTQTKDVGERSNFRALSKPWIHKYSLPEKGGLSPADLPLEWGANLILTGATKGITLQSVGLAQALREKWRRTDVQLIVVTPRMEAAARDFFQLYRWKLEKMGFTLKTKGTQPSVGFVAAFALMQVCDRVSLYGFGRTHSDGSKLEKYRYFDSGKGRYPPTREIVSTGMDVEVAIFRALAREKKVVYCDDGEETTMNCGNLHFRNDAFPKSTSSASSERGEGGEEDNNDKDADAEEEGDAATEDSKEEVDEQEDHEEQEVGQEEESDVPSNGWADLV</sequence>
<feature type="region of interest" description="Disordered" evidence="11">
    <location>
        <begin position="475"/>
        <end position="554"/>
    </location>
</feature>
<accession>K8F2R0</accession>
<dbReference type="OrthoDB" id="10264956at2759"/>
<reference evidence="12 13" key="1">
    <citation type="submission" date="2011-10" db="EMBL/GenBank/DDBJ databases">
        <authorList>
            <person name="Genoscope - CEA"/>
        </authorList>
    </citation>
    <scope>NUCLEOTIDE SEQUENCE [LARGE SCALE GENOMIC DNA]</scope>
    <source>
        <strain evidence="12 13">RCC 1105</strain>
    </source>
</reference>
<dbReference type="eggNOG" id="KOG2692">
    <property type="taxonomic scope" value="Eukaryota"/>
</dbReference>
<dbReference type="EMBL" id="FO082270">
    <property type="protein sequence ID" value="CCO66613.1"/>
    <property type="molecule type" value="Genomic_DNA"/>
</dbReference>
<dbReference type="InterPro" id="IPR038578">
    <property type="entry name" value="GT29-like_sf"/>
</dbReference>
<evidence type="ECO:0000256" key="8">
    <source>
        <dbReference type="ARBA" id="ARBA00023034"/>
    </source>
</evidence>
<evidence type="ECO:0000256" key="11">
    <source>
        <dbReference type="SAM" id="MobiDB-lite"/>
    </source>
</evidence>
<evidence type="ECO:0000256" key="10">
    <source>
        <dbReference type="ARBA" id="ARBA00023180"/>
    </source>
</evidence>
<dbReference type="PANTHER" id="PTHR11987:SF36">
    <property type="entry name" value="SIA-ALPHA-2,3-GAL-BETA-1,4-GLCNAC-R:ALPHA 2,8-SIALYLTRANSFERASE"/>
    <property type="match status" value="1"/>
</dbReference>
<evidence type="ECO:0008006" key="14">
    <source>
        <dbReference type="Google" id="ProtNLM"/>
    </source>
</evidence>
<dbReference type="PANTHER" id="PTHR11987">
    <property type="entry name" value="ALPHA-2,8-SIALYLTRANSFERASE"/>
    <property type="match status" value="1"/>
</dbReference>
<feature type="region of interest" description="Disordered" evidence="11">
    <location>
        <begin position="1"/>
        <end position="20"/>
    </location>
</feature>
<evidence type="ECO:0000256" key="2">
    <source>
        <dbReference type="ARBA" id="ARBA00006003"/>
    </source>
</evidence>
<keyword evidence="10" id="KW-0325">Glycoprotein</keyword>
<evidence type="ECO:0000256" key="3">
    <source>
        <dbReference type="ARBA" id="ARBA00022676"/>
    </source>
</evidence>
<dbReference type="InterPro" id="IPR001675">
    <property type="entry name" value="Glyco_trans_29"/>
</dbReference>
<keyword evidence="7" id="KW-1133">Transmembrane helix</keyword>
<evidence type="ECO:0000256" key="9">
    <source>
        <dbReference type="ARBA" id="ARBA00023136"/>
    </source>
</evidence>
<proteinExistence type="inferred from homology"/>
<keyword evidence="13" id="KW-1185">Reference proteome</keyword>
<feature type="compositionally biased region" description="Acidic residues" evidence="11">
    <location>
        <begin position="500"/>
        <end position="544"/>
    </location>
</feature>
<feature type="compositionally biased region" description="Basic and acidic residues" evidence="11">
    <location>
        <begin position="87"/>
        <end position="96"/>
    </location>
</feature>
<keyword evidence="9" id="KW-0472">Membrane</keyword>
<evidence type="ECO:0000256" key="6">
    <source>
        <dbReference type="ARBA" id="ARBA00022968"/>
    </source>
</evidence>
<evidence type="ECO:0000313" key="12">
    <source>
        <dbReference type="EMBL" id="CCO66613.1"/>
    </source>
</evidence>
<evidence type="ECO:0000256" key="7">
    <source>
        <dbReference type="ARBA" id="ARBA00022989"/>
    </source>
</evidence>
<name>K8F2R0_9CHLO</name>
<comment type="similarity">
    <text evidence="2">Belongs to the glycosyltransferase 29 family.</text>
</comment>
<evidence type="ECO:0000256" key="1">
    <source>
        <dbReference type="ARBA" id="ARBA00004323"/>
    </source>
</evidence>
<dbReference type="KEGG" id="bpg:Bathy09g02140"/>
<comment type="subcellular location">
    <subcellularLocation>
        <location evidence="1">Golgi apparatus membrane</location>
        <topology evidence="1">Single-pass type II membrane protein</topology>
    </subcellularLocation>
</comment>
<dbReference type="Pfam" id="PF00777">
    <property type="entry name" value="Glyco_transf_29"/>
    <property type="match status" value="1"/>
</dbReference>
<feature type="compositionally biased region" description="Low complexity" evidence="11">
    <location>
        <begin position="97"/>
        <end position="135"/>
    </location>
</feature>
<keyword evidence="8" id="KW-0333">Golgi apparatus</keyword>
<dbReference type="Gene3D" id="3.90.1480.20">
    <property type="entry name" value="Glycosyl transferase family 29"/>
    <property type="match status" value="1"/>
</dbReference>
<evidence type="ECO:0000313" key="13">
    <source>
        <dbReference type="Proteomes" id="UP000198341"/>
    </source>
</evidence>
<dbReference type="RefSeq" id="XP_007511053.1">
    <property type="nucleotide sequence ID" value="XM_007510991.1"/>
</dbReference>
<dbReference type="GO" id="GO:0008373">
    <property type="term" value="F:sialyltransferase activity"/>
    <property type="evidence" value="ECO:0007669"/>
    <property type="project" value="InterPro"/>
</dbReference>
<keyword evidence="3" id="KW-0328">Glycosyltransferase</keyword>
<organism evidence="12 13">
    <name type="scientific">Bathycoccus prasinos</name>
    <dbReference type="NCBI Taxonomy" id="41875"/>
    <lineage>
        <taxon>Eukaryota</taxon>
        <taxon>Viridiplantae</taxon>
        <taxon>Chlorophyta</taxon>
        <taxon>Mamiellophyceae</taxon>
        <taxon>Mamiellales</taxon>
        <taxon>Bathycoccaceae</taxon>
        <taxon>Bathycoccus</taxon>
    </lineage>
</organism>
<keyword evidence="4" id="KW-0808">Transferase</keyword>
<evidence type="ECO:0000256" key="4">
    <source>
        <dbReference type="ARBA" id="ARBA00022679"/>
    </source>
</evidence>
<gene>
    <name evidence="12" type="ORF">Bathy09g02140</name>
</gene>
<evidence type="ECO:0000256" key="5">
    <source>
        <dbReference type="ARBA" id="ARBA00022692"/>
    </source>
</evidence>
<dbReference type="GO" id="GO:0000139">
    <property type="term" value="C:Golgi membrane"/>
    <property type="evidence" value="ECO:0007669"/>
    <property type="project" value="UniProtKB-SubCell"/>
</dbReference>
<feature type="compositionally biased region" description="Polar residues" evidence="11">
    <location>
        <begin position="71"/>
        <end position="84"/>
    </location>
</feature>
<feature type="region of interest" description="Disordered" evidence="11">
    <location>
        <begin position="68"/>
        <end position="142"/>
    </location>
</feature>
<dbReference type="Proteomes" id="UP000198341">
    <property type="component" value="Chromosome 9"/>
</dbReference>
<protein>
    <recommendedName>
        <fullName evidence="14">Sialyltransferase</fullName>
    </recommendedName>
</protein>
<dbReference type="GeneID" id="19013721"/>
<keyword evidence="6" id="KW-0735">Signal-anchor</keyword>